<reference evidence="1 2" key="1">
    <citation type="submission" date="2020-09" db="EMBL/GenBank/DDBJ databases">
        <title>novel species in genus Nocardioides.</title>
        <authorList>
            <person name="Zhang G."/>
        </authorList>
    </citation>
    <scope>NUCLEOTIDE SEQUENCE [LARGE SCALE GENOMIC DNA]</scope>
    <source>
        <strain evidence="1 2">KCTC 39551</strain>
    </source>
</reference>
<comment type="caution">
    <text evidence="1">The sequence shown here is derived from an EMBL/GenBank/DDBJ whole genome shotgun (WGS) entry which is preliminary data.</text>
</comment>
<evidence type="ECO:0000313" key="2">
    <source>
        <dbReference type="Proteomes" id="UP000618818"/>
    </source>
</evidence>
<name>A0ABR8NBZ5_9ACTN</name>
<proteinExistence type="predicted"/>
<dbReference type="Proteomes" id="UP000618818">
    <property type="component" value="Unassembled WGS sequence"/>
</dbReference>
<sequence length="417" mass="44570">MATSSSVGFAALVGAIAGASLAAHRGIRAVAGAAFAGAAGLGVSEAASRARQAEGEIPALWQRIAVSIALAAPLGWASEKVASARPRTIGLFTGAVVGLMGIRPQKVAMGPALGLAVGELLARRQAPGAAVASSTVLAYRSLSALVFRDAQVSLLAERVRAADLPFVVPRPARSRYVGTGYVQSLAEELGAHYTANASDTGIVASLDALAGPDLDPGQVDPLVREFYEHTTRFALDILPQWRLWVRPGYLLYRTLVARPLGQASMPMNQREAQRGIRSRIDTVTGVDGVVSVRGWIRSFADDDEPIMLGIYTTYTHDDRGYVSVGFPVPEGSFTATLRPQARPDKGLRLTSRVNDGQAGHYLTYVDTTSDELTALGVPGFEEQLDVYVDDGVLRAEHAFWVFGFPFLTLHYRIERKP</sequence>
<organism evidence="1 2">
    <name type="scientific">Nocardioides cavernae</name>
    <dbReference type="NCBI Taxonomy" id="1921566"/>
    <lineage>
        <taxon>Bacteria</taxon>
        <taxon>Bacillati</taxon>
        <taxon>Actinomycetota</taxon>
        <taxon>Actinomycetes</taxon>
        <taxon>Propionibacteriales</taxon>
        <taxon>Nocardioidaceae</taxon>
        <taxon>Nocardioides</taxon>
    </lineage>
</organism>
<dbReference type="RefSeq" id="WP_191195534.1">
    <property type="nucleotide sequence ID" value="NZ_JACXYZ010000002.1"/>
</dbReference>
<protein>
    <submittedName>
        <fullName evidence="1">Uncharacterized protein</fullName>
    </submittedName>
</protein>
<evidence type="ECO:0000313" key="1">
    <source>
        <dbReference type="EMBL" id="MBD3925647.1"/>
    </source>
</evidence>
<dbReference type="EMBL" id="JACXYZ010000002">
    <property type="protein sequence ID" value="MBD3925647.1"/>
    <property type="molecule type" value="Genomic_DNA"/>
</dbReference>
<gene>
    <name evidence="1" type="ORF">IEZ26_13520</name>
</gene>
<accession>A0ABR8NBZ5</accession>
<keyword evidence="2" id="KW-1185">Reference proteome</keyword>